<gene>
    <name evidence="1" type="ORF">M9H77_18488</name>
</gene>
<accession>A0ACC0B7L0</accession>
<name>A0ACC0B7L0_CATRO</name>
<organism evidence="1 2">
    <name type="scientific">Catharanthus roseus</name>
    <name type="common">Madagascar periwinkle</name>
    <name type="synonym">Vinca rosea</name>
    <dbReference type="NCBI Taxonomy" id="4058"/>
    <lineage>
        <taxon>Eukaryota</taxon>
        <taxon>Viridiplantae</taxon>
        <taxon>Streptophyta</taxon>
        <taxon>Embryophyta</taxon>
        <taxon>Tracheophyta</taxon>
        <taxon>Spermatophyta</taxon>
        <taxon>Magnoliopsida</taxon>
        <taxon>eudicotyledons</taxon>
        <taxon>Gunneridae</taxon>
        <taxon>Pentapetalae</taxon>
        <taxon>asterids</taxon>
        <taxon>lamiids</taxon>
        <taxon>Gentianales</taxon>
        <taxon>Apocynaceae</taxon>
        <taxon>Rauvolfioideae</taxon>
        <taxon>Vinceae</taxon>
        <taxon>Catharanthinae</taxon>
        <taxon>Catharanthus</taxon>
    </lineage>
</organism>
<evidence type="ECO:0000313" key="2">
    <source>
        <dbReference type="Proteomes" id="UP001060085"/>
    </source>
</evidence>
<sequence length="183" mass="20705">MVHSSEIKSSQTVLLGKLPPGWVEARDPSTGALYYYDESSGRSQWERPSVAASICPSESPLSLPEDWKEASIILKVHPKSDILDFKIIFFPFFAPNIVDIPRGRQCLAPCPLFPEKLKRRSTRNRLMQCLENMAGLTDICYDSINLRLSLCILHQEALLHVIIRENSCSIEFRKGFEPEASIV</sequence>
<dbReference type="EMBL" id="CM044704">
    <property type="protein sequence ID" value="KAI5668635.1"/>
    <property type="molecule type" value="Genomic_DNA"/>
</dbReference>
<evidence type="ECO:0000313" key="1">
    <source>
        <dbReference type="EMBL" id="KAI5668635.1"/>
    </source>
</evidence>
<proteinExistence type="predicted"/>
<comment type="caution">
    <text evidence="1">The sequence shown here is derived from an EMBL/GenBank/DDBJ whole genome shotgun (WGS) entry which is preliminary data.</text>
</comment>
<keyword evidence="2" id="KW-1185">Reference proteome</keyword>
<protein>
    <submittedName>
        <fullName evidence="1">Uncharacterized protein</fullName>
    </submittedName>
</protein>
<reference evidence="2" key="1">
    <citation type="journal article" date="2023" name="Nat. Plants">
        <title>Single-cell RNA sequencing provides a high-resolution roadmap for understanding the multicellular compartmentation of specialized metabolism.</title>
        <authorList>
            <person name="Sun S."/>
            <person name="Shen X."/>
            <person name="Li Y."/>
            <person name="Li Y."/>
            <person name="Wang S."/>
            <person name="Li R."/>
            <person name="Zhang H."/>
            <person name="Shen G."/>
            <person name="Guo B."/>
            <person name="Wei J."/>
            <person name="Xu J."/>
            <person name="St-Pierre B."/>
            <person name="Chen S."/>
            <person name="Sun C."/>
        </authorList>
    </citation>
    <scope>NUCLEOTIDE SEQUENCE [LARGE SCALE GENOMIC DNA]</scope>
</reference>
<dbReference type="Proteomes" id="UP001060085">
    <property type="component" value="Linkage Group LG04"/>
</dbReference>